<dbReference type="AlphaFoldDB" id="A0A1S2V065"/>
<dbReference type="SMART" id="SM00448">
    <property type="entry name" value="REC"/>
    <property type="match status" value="1"/>
</dbReference>
<gene>
    <name evidence="6" type="ORF">BFL40_14415</name>
    <name evidence="7" type="ORF">SAMN04515675_5617</name>
</gene>
<dbReference type="Gene3D" id="6.10.250.690">
    <property type="match status" value="1"/>
</dbReference>
<dbReference type="Proteomes" id="UP000182179">
    <property type="component" value="Unassembled WGS sequence"/>
</dbReference>
<dbReference type="GO" id="GO:0006355">
    <property type="term" value="P:regulation of DNA-templated transcription"/>
    <property type="evidence" value="ECO:0007669"/>
    <property type="project" value="InterPro"/>
</dbReference>
<dbReference type="SUPFAM" id="SSF52172">
    <property type="entry name" value="CheY-like"/>
    <property type="match status" value="1"/>
</dbReference>
<dbReference type="SMART" id="SM00862">
    <property type="entry name" value="Trans_reg_C"/>
    <property type="match status" value="1"/>
</dbReference>
<dbReference type="InterPro" id="IPR001867">
    <property type="entry name" value="OmpR/PhoB-type_DNA-bd"/>
</dbReference>
<dbReference type="InterPro" id="IPR016032">
    <property type="entry name" value="Sig_transdc_resp-reg_C-effctor"/>
</dbReference>
<dbReference type="EMBL" id="FNTS01000002">
    <property type="protein sequence ID" value="SEE45115.1"/>
    <property type="molecule type" value="Genomic_DNA"/>
</dbReference>
<dbReference type="PROSITE" id="PS50110">
    <property type="entry name" value="RESPONSE_REGULATORY"/>
    <property type="match status" value="1"/>
</dbReference>
<evidence type="ECO:0000259" key="5">
    <source>
        <dbReference type="PROSITE" id="PS51755"/>
    </source>
</evidence>
<dbReference type="RefSeq" id="WP_071484635.1">
    <property type="nucleotide sequence ID" value="NZ_FNTS01000002.1"/>
</dbReference>
<dbReference type="CDD" id="cd17574">
    <property type="entry name" value="REC_OmpR"/>
    <property type="match status" value="1"/>
</dbReference>
<dbReference type="GO" id="GO:0000976">
    <property type="term" value="F:transcription cis-regulatory region binding"/>
    <property type="evidence" value="ECO:0007669"/>
    <property type="project" value="TreeGrafter"/>
</dbReference>
<dbReference type="Gene3D" id="3.40.50.2300">
    <property type="match status" value="1"/>
</dbReference>
<dbReference type="GO" id="GO:0000156">
    <property type="term" value="F:phosphorelay response regulator activity"/>
    <property type="evidence" value="ECO:0007669"/>
    <property type="project" value="TreeGrafter"/>
</dbReference>
<keyword evidence="1 3" id="KW-0238">DNA-binding</keyword>
<dbReference type="PROSITE" id="PS51755">
    <property type="entry name" value="OMPR_PHOB"/>
    <property type="match status" value="1"/>
</dbReference>
<evidence type="ECO:0000313" key="6">
    <source>
        <dbReference type="EMBL" id="OIN52087.1"/>
    </source>
</evidence>
<feature type="DNA-binding region" description="OmpR/PhoB-type" evidence="3">
    <location>
        <begin position="141"/>
        <end position="242"/>
    </location>
</feature>
<reference evidence="7 9" key="2">
    <citation type="submission" date="2016-10" db="EMBL/GenBank/DDBJ databases">
        <authorList>
            <person name="Varghese N."/>
            <person name="Submissions S."/>
        </authorList>
    </citation>
    <scope>NUCLEOTIDE SEQUENCE [LARGE SCALE GENOMIC DNA]</scope>
    <source>
        <strain evidence="7 9">BS2773</strain>
    </source>
</reference>
<dbReference type="InterPro" id="IPR036388">
    <property type="entry name" value="WH-like_DNA-bd_sf"/>
</dbReference>
<proteinExistence type="predicted"/>
<reference evidence="6 8" key="1">
    <citation type="submission" date="2016-08" db="EMBL/GenBank/DDBJ databases">
        <title>Draft genome sequence of Pseudomonas costantinii LMG 22119, type strain isolated from cultivated mushroom (Agaricus bisporus) sporophores.</title>
        <authorList>
            <person name="Tambong J.T."/>
        </authorList>
    </citation>
    <scope>NUCLEOTIDE SEQUENCE [LARGE SCALE GENOMIC DNA]</scope>
    <source>
        <strain evidence="6 8">LMG 22119</strain>
    </source>
</reference>
<evidence type="ECO:0000313" key="8">
    <source>
        <dbReference type="Proteomes" id="UP000181661"/>
    </source>
</evidence>
<dbReference type="PANTHER" id="PTHR48111">
    <property type="entry name" value="REGULATOR OF RPOS"/>
    <property type="match status" value="1"/>
</dbReference>
<dbReference type="Proteomes" id="UP000181661">
    <property type="component" value="Unassembled WGS sequence"/>
</dbReference>
<dbReference type="Pfam" id="PF00072">
    <property type="entry name" value="Response_reg"/>
    <property type="match status" value="1"/>
</dbReference>
<dbReference type="EMBL" id="MDDR01000029">
    <property type="protein sequence ID" value="OIN52087.1"/>
    <property type="molecule type" value="Genomic_DNA"/>
</dbReference>
<evidence type="ECO:0000313" key="9">
    <source>
        <dbReference type="Proteomes" id="UP000182179"/>
    </source>
</evidence>
<protein>
    <submittedName>
        <fullName evidence="6">DNA-binding response regulator</fullName>
    </submittedName>
    <submittedName>
        <fullName evidence="7">Two-component system, OmpR family, response regulator AdeR</fullName>
    </submittedName>
</protein>
<dbReference type="Gene3D" id="1.10.10.10">
    <property type="entry name" value="Winged helix-like DNA-binding domain superfamily/Winged helix DNA-binding domain"/>
    <property type="match status" value="1"/>
</dbReference>
<organism evidence="6 8">
    <name type="scientific">Pseudomonas costantinii</name>
    <dbReference type="NCBI Taxonomy" id="168469"/>
    <lineage>
        <taxon>Bacteria</taxon>
        <taxon>Pseudomonadati</taxon>
        <taxon>Pseudomonadota</taxon>
        <taxon>Gammaproteobacteria</taxon>
        <taxon>Pseudomonadales</taxon>
        <taxon>Pseudomonadaceae</taxon>
        <taxon>Pseudomonas</taxon>
    </lineage>
</organism>
<dbReference type="OrthoDB" id="9802426at2"/>
<dbReference type="CDD" id="cd00383">
    <property type="entry name" value="trans_reg_C"/>
    <property type="match status" value="1"/>
</dbReference>
<dbReference type="GO" id="GO:0005829">
    <property type="term" value="C:cytosol"/>
    <property type="evidence" value="ECO:0007669"/>
    <property type="project" value="TreeGrafter"/>
</dbReference>
<dbReference type="PANTHER" id="PTHR48111:SF59">
    <property type="entry name" value="TRANSCRIPTIONAL REGULATORY PROTEIN BAER"/>
    <property type="match status" value="1"/>
</dbReference>
<dbReference type="InterPro" id="IPR001789">
    <property type="entry name" value="Sig_transdc_resp-reg_receiver"/>
</dbReference>
<feature type="modified residue" description="4-aspartylphosphate" evidence="2">
    <location>
        <position position="65"/>
    </location>
</feature>
<dbReference type="InterPro" id="IPR039420">
    <property type="entry name" value="WalR-like"/>
</dbReference>
<feature type="domain" description="OmpR/PhoB-type" evidence="5">
    <location>
        <begin position="141"/>
        <end position="242"/>
    </location>
</feature>
<dbReference type="SUPFAM" id="SSF46894">
    <property type="entry name" value="C-terminal effector domain of the bipartite response regulators"/>
    <property type="match status" value="1"/>
</dbReference>
<evidence type="ECO:0000256" key="3">
    <source>
        <dbReference type="PROSITE-ProRule" id="PRU01091"/>
    </source>
</evidence>
<dbReference type="GO" id="GO:0032993">
    <property type="term" value="C:protein-DNA complex"/>
    <property type="evidence" value="ECO:0007669"/>
    <property type="project" value="TreeGrafter"/>
</dbReference>
<evidence type="ECO:0000313" key="7">
    <source>
        <dbReference type="EMBL" id="SEE45115.1"/>
    </source>
</evidence>
<dbReference type="Pfam" id="PF00486">
    <property type="entry name" value="Trans_reg_C"/>
    <property type="match status" value="1"/>
</dbReference>
<comment type="caution">
    <text evidence="6">The sequence shown here is derived from an EMBL/GenBank/DDBJ whole genome shotgun (WGS) entry which is preliminary data.</text>
</comment>
<evidence type="ECO:0000256" key="1">
    <source>
        <dbReference type="ARBA" id="ARBA00023125"/>
    </source>
</evidence>
<accession>A0A1S2V065</accession>
<name>A0A1S2V065_9PSED</name>
<evidence type="ECO:0000256" key="2">
    <source>
        <dbReference type="PROSITE-ProRule" id="PRU00169"/>
    </source>
</evidence>
<sequence length="248" mass="27822">MDKTEQRAQVVDTQMLVLIADVDPKITDILTTYLKRAGFRTAHAIDGSRALEMHRTLKPALVLLDVLIPKLDGWMVLTEIRNRGNTPVIMFTAQDQEMEKLLALRIGADDCIVKPFNPDEVVARIQAVLRRYVEHGNINGQSIIRAGALEVNVKNHEVIVRTNGIKSHLDLTVTEFKLLAQLAKVPKRVYSRSELLSNCCPESECLERTVDSHMSKLRKKIEGLGIRGVPFSIRGVGYRLGRACETTE</sequence>
<feature type="domain" description="Response regulatory" evidence="4">
    <location>
        <begin position="16"/>
        <end position="129"/>
    </location>
</feature>
<keyword evidence="2" id="KW-0597">Phosphoprotein</keyword>
<dbReference type="InterPro" id="IPR011006">
    <property type="entry name" value="CheY-like_superfamily"/>
</dbReference>
<evidence type="ECO:0000259" key="4">
    <source>
        <dbReference type="PROSITE" id="PS50110"/>
    </source>
</evidence>
<keyword evidence="9" id="KW-1185">Reference proteome</keyword>